<dbReference type="InterPro" id="IPR051610">
    <property type="entry name" value="GPI/OXD"/>
</dbReference>
<evidence type="ECO:0000256" key="2">
    <source>
        <dbReference type="SAM" id="MobiDB-lite"/>
    </source>
</evidence>
<dbReference type="AlphaFoldDB" id="Q0W6K9"/>
<dbReference type="PANTHER" id="PTHR35848:SF6">
    <property type="entry name" value="CUPIN TYPE-2 DOMAIN-CONTAINING PROTEIN"/>
    <property type="match status" value="1"/>
</dbReference>
<evidence type="ECO:0000256" key="1">
    <source>
        <dbReference type="ARBA" id="ARBA00022723"/>
    </source>
</evidence>
<keyword evidence="1" id="KW-0479">Metal-binding</keyword>
<name>Q0W6K9_METAR</name>
<evidence type="ECO:0000259" key="3">
    <source>
        <dbReference type="Pfam" id="PF07883"/>
    </source>
</evidence>
<dbReference type="eggNOG" id="arCOG02996">
    <property type="taxonomic scope" value="Archaea"/>
</dbReference>
<dbReference type="OrthoDB" id="285254at2157"/>
<dbReference type="PANTHER" id="PTHR35848">
    <property type="entry name" value="OXALATE-BINDING PROTEIN"/>
    <property type="match status" value="1"/>
</dbReference>
<accession>Q0W6K9</accession>
<dbReference type="Pfam" id="PF07883">
    <property type="entry name" value="Cupin_2"/>
    <property type="match status" value="1"/>
</dbReference>
<feature type="domain" description="Cupin type-2" evidence="3">
    <location>
        <begin position="46"/>
        <end position="113"/>
    </location>
</feature>
<reference evidence="4 5" key="1">
    <citation type="journal article" date="2006" name="Science">
        <title>Genome of rice cluster I archaea -- the key methane producers in the rice rhizosphere.</title>
        <authorList>
            <person name="Erkel C."/>
            <person name="Kube M."/>
            <person name="Reinhardt R."/>
            <person name="Liesack W."/>
        </authorList>
    </citation>
    <scope>NUCLEOTIDE SEQUENCE [LARGE SCALE GENOMIC DNA]</scope>
    <source>
        <strain evidence="5">DSM 22066 / NBRC 105507 / MRE50</strain>
    </source>
</reference>
<proteinExistence type="predicted"/>
<dbReference type="InterPro" id="IPR013096">
    <property type="entry name" value="Cupin_2"/>
</dbReference>
<sequence length="134" mass="14740">MSDMMETPIYKGKPPAVHNVDDYRRGLRNRPNESTIEVTAQHKVDLWTIMPGLTMPEHLHPGSECVLLVIDGRGDITIAGQTSDLKKGSLTIIPPHAHHSVRNTGPDPLVILTTQGPGPFETRVEESPGSEKIY</sequence>
<dbReference type="Proteomes" id="UP000000663">
    <property type="component" value="Chromosome"/>
</dbReference>
<dbReference type="GO" id="GO:0046872">
    <property type="term" value="F:metal ion binding"/>
    <property type="evidence" value="ECO:0007669"/>
    <property type="project" value="UniProtKB-KW"/>
</dbReference>
<dbReference type="EMBL" id="AM114193">
    <property type="protein sequence ID" value="CAJ35984.1"/>
    <property type="molecule type" value="Genomic_DNA"/>
</dbReference>
<organism evidence="4 5">
    <name type="scientific">Methanocella arvoryzae (strain DSM 22066 / NBRC 105507 / MRE50)</name>
    <dbReference type="NCBI Taxonomy" id="351160"/>
    <lineage>
        <taxon>Archaea</taxon>
        <taxon>Methanobacteriati</taxon>
        <taxon>Methanobacteriota</taxon>
        <taxon>Stenosarchaea group</taxon>
        <taxon>Methanomicrobia</taxon>
        <taxon>Methanocellales</taxon>
        <taxon>Methanocellaceae</taxon>
        <taxon>Methanocella</taxon>
    </lineage>
</organism>
<evidence type="ECO:0000313" key="5">
    <source>
        <dbReference type="Proteomes" id="UP000000663"/>
    </source>
</evidence>
<gene>
    <name evidence="4" type="ORF">RCIX577</name>
</gene>
<dbReference type="InterPro" id="IPR011051">
    <property type="entry name" value="RmlC_Cupin_sf"/>
</dbReference>
<dbReference type="InterPro" id="IPR014710">
    <property type="entry name" value="RmlC-like_jellyroll"/>
</dbReference>
<protein>
    <recommendedName>
        <fullName evidence="3">Cupin type-2 domain-containing protein</fullName>
    </recommendedName>
</protein>
<dbReference type="KEGG" id="rci:RCIX577"/>
<dbReference type="Gene3D" id="2.60.120.10">
    <property type="entry name" value="Jelly Rolls"/>
    <property type="match status" value="1"/>
</dbReference>
<evidence type="ECO:0000313" key="4">
    <source>
        <dbReference type="EMBL" id="CAJ35984.1"/>
    </source>
</evidence>
<keyword evidence="5" id="KW-1185">Reference proteome</keyword>
<feature type="region of interest" description="Disordered" evidence="2">
    <location>
        <begin position="115"/>
        <end position="134"/>
    </location>
</feature>
<dbReference type="SUPFAM" id="SSF51182">
    <property type="entry name" value="RmlC-like cupins"/>
    <property type="match status" value="1"/>
</dbReference>